<reference evidence="1 2" key="1">
    <citation type="submission" date="2021-06" db="EMBL/GenBank/DDBJ databases">
        <title>Caerostris extrusa draft genome.</title>
        <authorList>
            <person name="Kono N."/>
            <person name="Arakawa K."/>
        </authorList>
    </citation>
    <scope>NUCLEOTIDE SEQUENCE [LARGE SCALE GENOMIC DNA]</scope>
</reference>
<dbReference type="EMBL" id="BPLR01018098">
    <property type="protein sequence ID" value="GIY96898.1"/>
    <property type="molecule type" value="Genomic_DNA"/>
</dbReference>
<comment type="caution">
    <text evidence="1">The sequence shown here is derived from an EMBL/GenBank/DDBJ whole genome shotgun (WGS) entry which is preliminary data.</text>
</comment>
<organism evidence="1 2">
    <name type="scientific">Caerostris extrusa</name>
    <name type="common">Bark spider</name>
    <name type="synonym">Caerostris bankana</name>
    <dbReference type="NCBI Taxonomy" id="172846"/>
    <lineage>
        <taxon>Eukaryota</taxon>
        <taxon>Metazoa</taxon>
        <taxon>Ecdysozoa</taxon>
        <taxon>Arthropoda</taxon>
        <taxon>Chelicerata</taxon>
        <taxon>Arachnida</taxon>
        <taxon>Araneae</taxon>
        <taxon>Araneomorphae</taxon>
        <taxon>Entelegynae</taxon>
        <taxon>Araneoidea</taxon>
        <taxon>Araneidae</taxon>
        <taxon>Caerostris</taxon>
    </lineage>
</organism>
<sequence>MAQPSDYPSLNYSENRPSPANAQVHIDEAAAKSKNTRALTMATMPLGWHICLAVARCTTMDGNRLTLLIFWIIYQERHQFDLSLIVLLYDEWNDNF</sequence>
<accession>A0AAV4XQE9</accession>
<proteinExistence type="predicted"/>
<evidence type="ECO:0000313" key="2">
    <source>
        <dbReference type="Proteomes" id="UP001054945"/>
    </source>
</evidence>
<name>A0AAV4XQE9_CAEEX</name>
<protein>
    <submittedName>
        <fullName evidence="1">Uncharacterized protein</fullName>
    </submittedName>
</protein>
<dbReference type="Proteomes" id="UP001054945">
    <property type="component" value="Unassembled WGS sequence"/>
</dbReference>
<gene>
    <name evidence="1" type="ORF">CEXT_55321</name>
</gene>
<dbReference type="AlphaFoldDB" id="A0AAV4XQE9"/>
<keyword evidence="2" id="KW-1185">Reference proteome</keyword>
<evidence type="ECO:0000313" key="1">
    <source>
        <dbReference type="EMBL" id="GIY96898.1"/>
    </source>
</evidence>